<accession>A0A7S2M6T0</accession>
<name>A0A7S2M6T0_9DINO</name>
<sequence length="307" mass="33658">MTYEEILCAWRDKQIKPAWQAWIKNSPLFQVAVTSTGPNEFALIVELNHVLGDGDTFYKVYGMLQPGAAIVALSPERKDGFSAFLADSQGASDHLYTPSLRRCVKPVIGMVQTFCKRAVQPPRVFSVDSQWLAQQKADAPACSTNDILTSALLKGCGARYGIVPVNLRGRIPGIDCSDAGNYWRPQEILDDEFQTPLGVRGVISTATAAAPTCAEQKRGSRRPRLAQAGRIGFVTNWTAFYRDLDLPGCEQLLHMPLMRSKQMSRSYFVIFRPAKGQVAVWCAARDAGVAKGLEKLPVFSASVGMLA</sequence>
<organism evidence="1">
    <name type="scientific">Zooxanthella nutricula</name>
    <dbReference type="NCBI Taxonomy" id="1333877"/>
    <lineage>
        <taxon>Eukaryota</taxon>
        <taxon>Sar</taxon>
        <taxon>Alveolata</taxon>
        <taxon>Dinophyceae</taxon>
        <taxon>Peridiniales</taxon>
        <taxon>Peridiniales incertae sedis</taxon>
        <taxon>Zooxanthella</taxon>
    </lineage>
</organism>
<proteinExistence type="predicted"/>
<gene>
    <name evidence="1" type="ORF">BRAN1462_LOCUS48030</name>
</gene>
<evidence type="ECO:0008006" key="2">
    <source>
        <dbReference type="Google" id="ProtNLM"/>
    </source>
</evidence>
<protein>
    <recommendedName>
        <fullName evidence="2">Diacylglycerol O-acyltransferase</fullName>
    </recommendedName>
</protein>
<evidence type="ECO:0000313" key="1">
    <source>
        <dbReference type="EMBL" id="CAD9626721.1"/>
    </source>
</evidence>
<dbReference type="AlphaFoldDB" id="A0A7S2M6T0"/>
<reference evidence="1" key="1">
    <citation type="submission" date="2021-01" db="EMBL/GenBank/DDBJ databases">
        <authorList>
            <person name="Corre E."/>
            <person name="Pelletier E."/>
            <person name="Niang G."/>
            <person name="Scheremetjew M."/>
            <person name="Finn R."/>
            <person name="Kale V."/>
            <person name="Holt S."/>
            <person name="Cochrane G."/>
            <person name="Meng A."/>
            <person name="Brown T."/>
            <person name="Cohen L."/>
        </authorList>
    </citation>
    <scope>NUCLEOTIDE SEQUENCE</scope>
    <source>
        <strain evidence="1">RCC3387</strain>
    </source>
</reference>
<dbReference type="EMBL" id="HBGW01075506">
    <property type="protein sequence ID" value="CAD9626721.1"/>
    <property type="molecule type" value="Transcribed_RNA"/>
</dbReference>